<proteinExistence type="predicted"/>
<dbReference type="Proteomes" id="UP000777784">
    <property type="component" value="Unassembled WGS sequence"/>
</dbReference>
<dbReference type="InterPro" id="IPR025737">
    <property type="entry name" value="FApF"/>
</dbReference>
<dbReference type="AlphaFoldDB" id="A0A948RWY4"/>
<gene>
    <name evidence="1" type="ORF">KJ970_09065</name>
</gene>
<accession>A0A948RWY4</accession>
<protein>
    <submittedName>
        <fullName evidence="1">Transporter</fullName>
    </submittedName>
</protein>
<dbReference type="Pfam" id="PF13557">
    <property type="entry name" value="Phenol_MetA_deg"/>
    <property type="match status" value="1"/>
</dbReference>
<dbReference type="EMBL" id="JAHJDP010000042">
    <property type="protein sequence ID" value="MBU2691067.1"/>
    <property type="molecule type" value="Genomic_DNA"/>
</dbReference>
<reference evidence="1" key="1">
    <citation type="submission" date="2021-05" db="EMBL/GenBank/DDBJ databases">
        <title>Energy efficiency and biological interactions define the core microbiome of deep oligotrophic groundwater.</title>
        <authorList>
            <person name="Mehrshad M."/>
            <person name="Lopez-Fernandez M."/>
            <person name="Bell E."/>
            <person name="Bernier-Latmani R."/>
            <person name="Bertilsson S."/>
            <person name="Dopson M."/>
        </authorList>
    </citation>
    <scope>NUCLEOTIDE SEQUENCE</scope>
    <source>
        <strain evidence="1">Modern_marine.mb.64</strain>
    </source>
</reference>
<evidence type="ECO:0000313" key="1">
    <source>
        <dbReference type="EMBL" id="MBU2691067.1"/>
    </source>
</evidence>
<comment type="caution">
    <text evidence="1">The sequence shown here is derived from an EMBL/GenBank/DDBJ whole genome shotgun (WGS) entry which is preliminary data.</text>
</comment>
<evidence type="ECO:0000313" key="2">
    <source>
        <dbReference type="Proteomes" id="UP000777784"/>
    </source>
</evidence>
<organism evidence="1 2">
    <name type="scientific">Eiseniibacteriota bacterium</name>
    <dbReference type="NCBI Taxonomy" id="2212470"/>
    <lineage>
        <taxon>Bacteria</taxon>
        <taxon>Candidatus Eiseniibacteriota</taxon>
    </lineage>
</organism>
<sequence length="312" mass="33629">MSLCHLQRLHCIISLGIMLGLVLIPQTAAAQIGAIGGSFGGGAGDDMYHRGPVLTESGYVLDKGQLTLGTYFIYGELKDTSVDYIPIFDDYGFPYAYIRGDDEVTLTSTQMTVSAFYGLTEKLTVGGYLYPMLNYDIDHDITFSYQGASIDTSTSESISGFGDLKLYSKYQLWKQELGRTRVALFGLITLPTGDDEVGIEGTIWTAGIAGSHRRGRWNLHGDASVSIPSDENYDTSLSFDASAVYAVGAKVGLSGEVLASVSDGETYLDISPGLRFKAAPNIFVSGALVVNLQSPELSAFDYQAFLGLDLLF</sequence>
<name>A0A948RWY4_UNCEI</name>